<keyword evidence="1" id="KW-0732">Signal</keyword>
<name>A0A7R8YR25_HERIL</name>
<feature type="signal peptide" evidence="1">
    <location>
        <begin position="1"/>
        <end position="15"/>
    </location>
</feature>
<evidence type="ECO:0008006" key="4">
    <source>
        <dbReference type="Google" id="ProtNLM"/>
    </source>
</evidence>
<dbReference type="OrthoDB" id="7937384at2759"/>
<dbReference type="InParanoid" id="A0A7R8YR25"/>
<evidence type="ECO:0000313" key="3">
    <source>
        <dbReference type="Proteomes" id="UP000594454"/>
    </source>
</evidence>
<dbReference type="AlphaFoldDB" id="A0A7R8YR25"/>
<dbReference type="GO" id="GO:0008061">
    <property type="term" value="F:chitin binding"/>
    <property type="evidence" value="ECO:0007669"/>
    <property type="project" value="InterPro"/>
</dbReference>
<feature type="chain" id="PRO_5031209041" description="Chitin-binding type-2 domain-containing protein" evidence="1">
    <location>
        <begin position="16"/>
        <end position="97"/>
    </location>
</feature>
<dbReference type="EMBL" id="LR899010">
    <property type="protein sequence ID" value="CAD7082263.1"/>
    <property type="molecule type" value="Genomic_DNA"/>
</dbReference>
<organism evidence="2 3">
    <name type="scientific">Hermetia illucens</name>
    <name type="common">Black soldier fly</name>
    <dbReference type="NCBI Taxonomy" id="343691"/>
    <lineage>
        <taxon>Eukaryota</taxon>
        <taxon>Metazoa</taxon>
        <taxon>Ecdysozoa</taxon>
        <taxon>Arthropoda</taxon>
        <taxon>Hexapoda</taxon>
        <taxon>Insecta</taxon>
        <taxon>Pterygota</taxon>
        <taxon>Neoptera</taxon>
        <taxon>Endopterygota</taxon>
        <taxon>Diptera</taxon>
        <taxon>Brachycera</taxon>
        <taxon>Stratiomyomorpha</taxon>
        <taxon>Stratiomyidae</taxon>
        <taxon>Hermetiinae</taxon>
        <taxon>Hermetia</taxon>
    </lineage>
</organism>
<protein>
    <recommendedName>
        <fullName evidence="4">Chitin-binding type-2 domain-containing protein</fullName>
    </recommendedName>
</protein>
<dbReference type="Proteomes" id="UP000594454">
    <property type="component" value="Chromosome 2"/>
</dbReference>
<dbReference type="InterPro" id="IPR036508">
    <property type="entry name" value="Chitin-bd_dom_sf"/>
</dbReference>
<dbReference type="PANTHER" id="PTHR20987:SF0">
    <property type="entry name" value="CHITIN-BINDING TYPE-2 DOMAIN-CONTAINING PROTEIN-RELATED"/>
    <property type="match status" value="1"/>
</dbReference>
<accession>A0A7R8YR25</accession>
<sequence>MKLIILLVFLCGCWAASFDGECEYDHGDGQPGCKTEEELGRLWRNNWDPTAYWQCEEANQPAKLVRCPGLAFSQNEQECVDWSSWEWTPPCDPPSKP</sequence>
<evidence type="ECO:0000256" key="1">
    <source>
        <dbReference type="SAM" id="SignalP"/>
    </source>
</evidence>
<evidence type="ECO:0000313" key="2">
    <source>
        <dbReference type="EMBL" id="CAD7082263.1"/>
    </source>
</evidence>
<dbReference type="SUPFAM" id="SSF57625">
    <property type="entry name" value="Invertebrate chitin-binding proteins"/>
    <property type="match status" value="1"/>
</dbReference>
<dbReference type="PANTHER" id="PTHR20987">
    <property type="entry name" value="CHITIN-BINDING TYPE-2 DOMAIN-CONTAINING PROTEIN-RELATED"/>
    <property type="match status" value="1"/>
</dbReference>
<proteinExistence type="predicted"/>
<keyword evidence="3" id="KW-1185">Reference proteome</keyword>
<reference evidence="2 3" key="1">
    <citation type="submission" date="2020-11" db="EMBL/GenBank/DDBJ databases">
        <authorList>
            <person name="Wallbank WR R."/>
            <person name="Pardo Diaz C."/>
            <person name="Kozak K."/>
            <person name="Martin S."/>
            <person name="Jiggins C."/>
            <person name="Moest M."/>
            <person name="Warren A I."/>
            <person name="Generalovic N T."/>
            <person name="Byers J.R.P. K."/>
            <person name="Montejo-Kovacevich G."/>
            <person name="Yen C E."/>
        </authorList>
    </citation>
    <scope>NUCLEOTIDE SEQUENCE [LARGE SCALE GENOMIC DNA]</scope>
</reference>
<gene>
    <name evidence="2" type="ORF">HERILL_LOCUS5312</name>
</gene>